<feature type="chain" id="PRO_5017186461" description="Transporter" evidence="8">
    <location>
        <begin position="21"/>
        <end position="496"/>
    </location>
</feature>
<evidence type="ECO:0000313" key="10">
    <source>
        <dbReference type="Proteomes" id="UP000265926"/>
    </source>
</evidence>
<dbReference type="Proteomes" id="UP000265926">
    <property type="component" value="Unassembled WGS sequence"/>
</dbReference>
<dbReference type="InterPro" id="IPR005017">
    <property type="entry name" value="OMPP1/FadL/TodX"/>
</dbReference>
<protein>
    <recommendedName>
        <fullName evidence="11">Transporter</fullName>
    </recommendedName>
</protein>
<keyword evidence="10" id="KW-1185">Reference proteome</keyword>
<comment type="similarity">
    <text evidence="2">Belongs to the OmpP1/FadL family.</text>
</comment>
<gene>
    <name evidence="9" type="ORF">D1614_15635</name>
</gene>
<evidence type="ECO:0000256" key="7">
    <source>
        <dbReference type="ARBA" id="ARBA00023237"/>
    </source>
</evidence>
<dbReference type="Gene3D" id="2.40.160.60">
    <property type="entry name" value="Outer membrane protein transport protein (OMPP1/FadL/TodX)"/>
    <property type="match status" value="1"/>
</dbReference>
<dbReference type="Pfam" id="PF03349">
    <property type="entry name" value="Toluene_X"/>
    <property type="match status" value="1"/>
</dbReference>
<dbReference type="OrthoDB" id="9765571at2"/>
<accession>A0A399SWY2</accession>
<name>A0A399SWY2_9BACT</name>
<evidence type="ECO:0000313" key="9">
    <source>
        <dbReference type="EMBL" id="RIJ47189.1"/>
    </source>
</evidence>
<reference evidence="9 10" key="1">
    <citation type="submission" date="2018-08" db="EMBL/GenBank/DDBJ databases">
        <title>Pallidiluteibacterium maritimus gen. nov., sp. nov., isolated from coastal sediment.</title>
        <authorList>
            <person name="Zhou L.Y."/>
        </authorList>
    </citation>
    <scope>NUCLEOTIDE SEQUENCE [LARGE SCALE GENOMIC DNA]</scope>
    <source>
        <strain evidence="9 10">XSD2</strain>
    </source>
</reference>
<dbReference type="PANTHER" id="PTHR35093">
    <property type="entry name" value="OUTER MEMBRANE PROTEIN NMB0088-RELATED"/>
    <property type="match status" value="1"/>
</dbReference>
<dbReference type="GO" id="GO:0009279">
    <property type="term" value="C:cell outer membrane"/>
    <property type="evidence" value="ECO:0007669"/>
    <property type="project" value="UniProtKB-SubCell"/>
</dbReference>
<evidence type="ECO:0000256" key="2">
    <source>
        <dbReference type="ARBA" id="ARBA00008163"/>
    </source>
</evidence>
<dbReference type="RefSeq" id="WP_119438907.1">
    <property type="nucleotide sequence ID" value="NZ_QWGR01000009.1"/>
</dbReference>
<dbReference type="EMBL" id="QWGR01000009">
    <property type="protein sequence ID" value="RIJ47189.1"/>
    <property type="molecule type" value="Genomic_DNA"/>
</dbReference>
<evidence type="ECO:0008006" key="11">
    <source>
        <dbReference type="Google" id="ProtNLM"/>
    </source>
</evidence>
<keyword evidence="7" id="KW-0998">Cell outer membrane</keyword>
<evidence type="ECO:0000256" key="6">
    <source>
        <dbReference type="ARBA" id="ARBA00023136"/>
    </source>
</evidence>
<dbReference type="AlphaFoldDB" id="A0A399SWY2"/>
<dbReference type="PANTHER" id="PTHR35093:SF8">
    <property type="entry name" value="OUTER MEMBRANE PROTEIN NMB0088-RELATED"/>
    <property type="match status" value="1"/>
</dbReference>
<comment type="caution">
    <text evidence="9">The sequence shown here is derived from an EMBL/GenBank/DDBJ whole genome shotgun (WGS) entry which is preliminary data.</text>
</comment>
<keyword evidence="3" id="KW-1134">Transmembrane beta strand</keyword>
<evidence type="ECO:0000256" key="1">
    <source>
        <dbReference type="ARBA" id="ARBA00004571"/>
    </source>
</evidence>
<dbReference type="SUPFAM" id="SSF56935">
    <property type="entry name" value="Porins"/>
    <property type="match status" value="1"/>
</dbReference>
<organism evidence="9 10">
    <name type="scientific">Maribellus luteus</name>
    <dbReference type="NCBI Taxonomy" id="2305463"/>
    <lineage>
        <taxon>Bacteria</taxon>
        <taxon>Pseudomonadati</taxon>
        <taxon>Bacteroidota</taxon>
        <taxon>Bacteroidia</taxon>
        <taxon>Marinilabiliales</taxon>
        <taxon>Prolixibacteraceae</taxon>
        <taxon>Maribellus</taxon>
    </lineage>
</organism>
<feature type="signal peptide" evidence="8">
    <location>
        <begin position="1"/>
        <end position="20"/>
    </location>
</feature>
<evidence type="ECO:0000256" key="8">
    <source>
        <dbReference type="SAM" id="SignalP"/>
    </source>
</evidence>
<evidence type="ECO:0000256" key="5">
    <source>
        <dbReference type="ARBA" id="ARBA00022729"/>
    </source>
</evidence>
<keyword evidence="6" id="KW-0472">Membrane</keyword>
<evidence type="ECO:0000256" key="3">
    <source>
        <dbReference type="ARBA" id="ARBA00022452"/>
    </source>
</evidence>
<comment type="subcellular location">
    <subcellularLocation>
        <location evidence="1">Cell outer membrane</location>
        <topology evidence="1">Multi-pass membrane protein</topology>
    </subcellularLocation>
</comment>
<proteinExistence type="inferred from homology"/>
<dbReference type="GO" id="GO:0015483">
    <property type="term" value="F:long-chain fatty acid transporting porin activity"/>
    <property type="evidence" value="ECO:0007669"/>
    <property type="project" value="TreeGrafter"/>
</dbReference>
<evidence type="ECO:0000256" key="4">
    <source>
        <dbReference type="ARBA" id="ARBA00022692"/>
    </source>
</evidence>
<sequence>MKRYSVLIAILLVLPGFVMAQNFADAFRMSYNQIQGTARSAGMGNAFGALGGDFTSLSINPAGSAIYQTGEFVITPGYYINKSKMTMGGNTFSDNDQNFSLNNVGAIGTFKTNRSEAGIVSVNYGIGYNRLANFNNNAFANFSQSGVSWIDDINAYANSEALAHSYLDQEIGAIQYRDWTTKLAFDTYLIDYARDNEGNKIDGQYQNILLDGEKVDQFKTYSQEGHIDEYVFNLGLNFNHNFYLGATIGFHDIQYESNSMYEELLLDNNSFRYWDDYYMDGSGFNFKIGAIYKPAQNVRLGLAFHSPTFYNIDEQSTLSMESQLQENHSNYGVNRYSYDFNTPLKVVMSGAVIFNKRGLISVDAEYMDYGSMRFRRGGNGADNFNDLNSVMSNHFNSVMNLRIGAEYKLTNQFAVRAGYENYGNPFKSILDDQSTLTDNTSVISGGFGYTVNAFSINVAYTSSLSKISDGSVQPNYYQVKRDNTNQNILLTLGFRF</sequence>
<keyword evidence="5 8" id="KW-0732">Signal</keyword>
<keyword evidence="4" id="KW-0812">Transmembrane</keyword>